<dbReference type="Proteomes" id="UP000004816">
    <property type="component" value="Unassembled WGS sequence"/>
</dbReference>
<evidence type="ECO:0000256" key="2">
    <source>
        <dbReference type="ARBA" id="ARBA00023125"/>
    </source>
</evidence>
<dbReference type="PANTHER" id="PTHR30055:SF230">
    <property type="entry name" value="TRANSCRIPTIONAL REGULATORY PROTEIN (PROBABLY TETR-FAMILY)-RELATED"/>
    <property type="match status" value="1"/>
</dbReference>
<dbReference type="InterPro" id="IPR011075">
    <property type="entry name" value="TetR_C"/>
</dbReference>
<dbReference type="OrthoDB" id="9796019at2"/>
<evidence type="ECO:0000256" key="5">
    <source>
        <dbReference type="SAM" id="MobiDB-lite"/>
    </source>
</evidence>
<accession>U1LND1</accession>
<evidence type="ECO:0000259" key="6">
    <source>
        <dbReference type="PROSITE" id="PS50977"/>
    </source>
</evidence>
<dbReference type="SUPFAM" id="SSF48498">
    <property type="entry name" value="Tetracyclin repressor-like, C-terminal domain"/>
    <property type="match status" value="1"/>
</dbReference>
<dbReference type="InterPro" id="IPR009057">
    <property type="entry name" value="Homeodomain-like_sf"/>
</dbReference>
<evidence type="ECO:0000313" key="7">
    <source>
        <dbReference type="EMBL" id="ERG69431.1"/>
    </source>
</evidence>
<keyword evidence="8" id="KW-1185">Reference proteome</keyword>
<keyword evidence="2 4" id="KW-0238">DNA-binding</keyword>
<protein>
    <recommendedName>
        <fullName evidence="6">HTH tetR-type domain-containing protein</fullName>
    </recommendedName>
</protein>
<dbReference type="Pfam" id="PF16859">
    <property type="entry name" value="TetR_C_11"/>
    <property type="match status" value="1"/>
</dbReference>
<dbReference type="Pfam" id="PF00440">
    <property type="entry name" value="TetR_N"/>
    <property type="match status" value="1"/>
</dbReference>
<dbReference type="EMBL" id="ACZI02000001">
    <property type="protein sequence ID" value="ERG69431.1"/>
    <property type="molecule type" value="Genomic_DNA"/>
</dbReference>
<evidence type="ECO:0000256" key="1">
    <source>
        <dbReference type="ARBA" id="ARBA00023015"/>
    </source>
</evidence>
<dbReference type="RefSeq" id="WP_021030069.1">
    <property type="nucleotide sequence ID" value="NZ_KI391953.1"/>
</dbReference>
<dbReference type="PROSITE" id="PS50977">
    <property type="entry name" value="HTH_TETR_2"/>
    <property type="match status" value="1"/>
</dbReference>
<reference evidence="7 8" key="1">
    <citation type="journal article" date="2011" name="Stand. Genomic Sci.">
        <title>High quality draft genome sequence of Segniliparus rugosus CDC 945(T)= (ATCC BAA-974(T)).</title>
        <authorList>
            <person name="Earl A.M."/>
            <person name="Desjardins C.A."/>
            <person name="Fitzgerald M.G."/>
            <person name="Arachchi H.M."/>
            <person name="Zeng Q."/>
            <person name="Mehta T."/>
            <person name="Griggs A."/>
            <person name="Birren B.W."/>
            <person name="Toney N.C."/>
            <person name="Carr J."/>
            <person name="Posey J."/>
            <person name="Butler W.R."/>
        </authorList>
    </citation>
    <scope>NUCLEOTIDE SEQUENCE [LARGE SCALE GENOMIC DNA]</scope>
    <source>
        <strain evidence="8">ATCC BAA-974 / DSM 45345 / CCUG 50838 / CIP 108380 / JCM 13579 / CDC 945</strain>
    </source>
</reference>
<evidence type="ECO:0000256" key="4">
    <source>
        <dbReference type="PROSITE-ProRule" id="PRU00335"/>
    </source>
</evidence>
<feature type="domain" description="HTH tetR-type" evidence="6">
    <location>
        <begin position="52"/>
        <end position="112"/>
    </location>
</feature>
<dbReference type="Gene3D" id="1.10.357.10">
    <property type="entry name" value="Tetracycline Repressor, domain 2"/>
    <property type="match status" value="1"/>
</dbReference>
<gene>
    <name evidence="7" type="ORF">HMPREF9336_04127</name>
</gene>
<feature type="DNA-binding region" description="H-T-H motif" evidence="4">
    <location>
        <begin position="75"/>
        <end position="94"/>
    </location>
</feature>
<dbReference type="Gene3D" id="1.10.10.60">
    <property type="entry name" value="Homeodomain-like"/>
    <property type="match status" value="1"/>
</dbReference>
<sequence length="216" mass="23620">MSQAARPARRCDRVGQPVQRECRDVDGGQVQRARGRLAAGPRRAKRGRPRSEAAKAAILAAAFDLVTDHGMANVTMDDIASRAAVGKQTIYRWWQSKAELVLDALEDRAKADVDARETASVATLLAEEFAGARRVRLALKSLMAAAQSDDALREALVVRLIEPRRATLRRCLERAGVPKVRREALVTAICGAIWHQLLLDEPLDDALVADLARLTA</sequence>
<name>U1LND1_SEGRC</name>
<dbReference type="STRING" id="679197.HMPREF9336_04127"/>
<dbReference type="PANTHER" id="PTHR30055">
    <property type="entry name" value="HTH-TYPE TRANSCRIPTIONAL REGULATOR RUTR"/>
    <property type="match status" value="1"/>
</dbReference>
<dbReference type="InterPro" id="IPR001647">
    <property type="entry name" value="HTH_TetR"/>
</dbReference>
<evidence type="ECO:0000313" key="8">
    <source>
        <dbReference type="Proteomes" id="UP000004816"/>
    </source>
</evidence>
<dbReference type="GO" id="GO:0000976">
    <property type="term" value="F:transcription cis-regulatory region binding"/>
    <property type="evidence" value="ECO:0007669"/>
    <property type="project" value="TreeGrafter"/>
</dbReference>
<feature type="region of interest" description="Disordered" evidence="5">
    <location>
        <begin position="26"/>
        <end position="51"/>
    </location>
</feature>
<dbReference type="GO" id="GO:0003700">
    <property type="term" value="F:DNA-binding transcription factor activity"/>
    <property type="evidence" value="ECO:0007669"/>
    <property type="project" value="TreeGrafter"/>
</dbReference>
<dbReference type="InterPro" id="IPR036271">
    <property type="entry name" value="Tet_transcr_reg_TetR-rel_C_sf"/>
</dbReference>
<proteinExistence type="predicted"/>
<dbReference type="InterPro" id="IPR050109">
    <property type="entry name" value="HTH-type_TetR-like_transc_reg"/>
</dbReference>
<organism evidence="7 8">
    <name type="scientific">Segniliparus rugosus (strain ATCC BAA-974 / DSM 45345 / CCUG 50838 / CIP 108380 / JCM 13579 / CDC 945)</name>
    <dbReference type="NCBI Taxonomy" id="679197"/>
    <lineage>
        <taxon>Bacteria</taxon>
        <taxon>Bacillati</taxon>
        <taxon>Actinomycetota</taxon>
        <taxon>Actinomycetes</taxon>
        <taxon>Mycobacteriales</taxon>
        <taxon>Segniliparaceae</taxon>
        <taxon>Segniliparus</taxon>
    </lineage>
</organism>
<evidence type="ECO:0000256" key="3">
    <source>
        <dbReference type="ARBA" id="ARBA00023163"/>
    </source>
</evidence>
<dbReference type="eggNOG" id="COG1309">
    <property type="taxonomic scope" value="Bacteria"/>
</dbReference>
<dbReference type="HOGENOM" id="CLU_069356_25_6_11"/>
<dbReference type="PRINTS" id="PR00455">
    <property type="entry name" value="HTHTETR"/>
</dbReference>
<comment type="caution">
    <text evidence="7">The sequence shown here is derived from an EMBL/GenBank/DDBJ whole genome shotgun (WGS) entry which is preliminary data.</text>
</comment>
<keyword evidence="3" id="KW-0804">Transcription</keyword>
<dbReference type="SUPFAM" id="SSF46689">
    <property type="entry name" value="Homeodomain-like"/>
    <property type="match status" value="1"/>
</dbReference>
<dbReference type="AlphaFoldDB" id="U1LND1"/>
<keyword evidence="1" id="KW-0805">Transcription regulation</keyword>